<evidence type="ECO:0000313" key="1">
    <source>
        <dbReference type="EMBL" id="WFM83009.1"/>
    </source>
</evidence>
<dbReference type="Proteomes" id="UP001215216">
    <property type="component" value="Chromosome"/>
</dbReference>
<sequence>MADTPKFNIGFQPWPVSPDAQKQEFPPGMFHVLSPESDRAAVFWYDSNVCAELVPWMDIAKPYEGLTLSVFLNEDAIVERLAGALSSIRTEEPEVLPVGDVLVHNLGDGSSVIHACIGDAMLRLVQIENVCTVDDDAIADDDAEFHERTVGKVFNVLTALNSGPRWWTYGGRLLVGEDLLVYTPDVQASKFHVPLTGDDIPEVIRSLVPMLWNAGEPIEAKRYKGLLLTGGCPEGECTCS</sequence>
<proteinExistence type="predicted"/>
<accession>A0ABY8G286</accession>
<evidence type="ECO:0000313" key="2">
    <source>
        <dbReference type="Proteomes" id="UP001215216"/>
    </source>
</evidence>
<dbReference type="EMBL" id="CP121208">
    <property type="protein sequence ID" value="WFM83009.1"/>
    <property type="molecule type" value="Genomic_DNA"/>
</dbReference>
<name>A0ABY8G286_9ACTO</name>
<gene>
    <name evidence="1" type="ORF">P7079_06320</name>
</gene>
<dbReference type="RefSeq" id="WP_278012435.1">
    <property type="nucleotide sequence ID" value="NZ_CP121208.1"/>
</dbReference>
<keyword evidence="2" id="KW-1185">Reference proteome</keyword>
<protein>
    <submittedName>
        <fullName evidence="1">Uncharacterized protein</fullName>
    </submittedName>
</protein>
<reference evidence="1 2" key="1">
    <citation type="submission" date="2023-03" db="EMBL/GenBank/DDBJ databases">
        <title>Complete genome of Arcanobacterium canis strain DSM 25104 isolated in 2010 from a canine otitis externa in Germany.</title>
        <authorList>
            <person name="Borowiak M."/>
            <person name="Kreitlow A."/>
            <person name="Malorny B."/>
            <person name="Laemmler C."/>
            <person name="Prenger-Berninghoff E."/>
            <person name="Ploetz M."/>
            <person name="Abdulmawjood A."/>
        </authorList>
    </citation>
    <scope>NUCLEOTIDE SEQUENCE [LARGE SCALE GENOMIC DNA]</scope>
    <source>
        <strain evidence="1 2">DSM 25104</strain>
    </source>
</reference>
<organism evidence="1 2">
    <name type="scientific">Arcanobacterium canis</name>
    <dbReference type="NCBI Taxonomy" id="999183"/>
    <lineage>
        <taxon>Bacteria</taxon>
        <taxon>Bacillati</taxon>
        <taxon>Actinomycetota</taxon>
        <taxon>Actinomycetes</taxon>
        <taxon>Actinomycetales</taxon>
        <taxon>Actinomycetaceae</taxon>
        <taxon>Arcanobacterium</taxon>
    </lineage>
</organism>